<accession>A0A8H5CD97</accession>
<name>A0A8H5CD97_9AGAR</name>
<proteinExistence type="predicted"/>
<gene>
    <name evidence="1" type="ORF">D9758_014887</name>
</gene>
<dbReference type="SUPFAM" id="SSF52047">
    <property type="entry name" value="RNI-like"/>
    <property type="match status" value="1"/>
</dbReference>
<dbReference type="InterPro" id="IPR032675">
    <property type="entry name" value="LRR_dom_sf"/>
</dbReference>
<dbReference type="Gene3D" id="3.80.10.10">
    <property type="entry name" value="Ribonuclease Inhibitor"/>
    <property type="match status" value="1"/>
</dbReference>
<keyword evidence="2" id="KW-1185">Reference proteome</keyword>
<dbReference type="GO" id="GO:0031146">
    <property type="term" value="P:SCF-dependent proteasomal ubiquitin-dependent protein catabolic process"/>
    <property type="evidence" value="ECO:0007669"/>
    <property type="project" value="TreeGrafter"/>
</dbReference>
<evidence type="ECO:0000313" key="2">
    <source>
        <dbReference type="Proteomes" id="UP000559256"/>
    </source>
</evidence>
<protein>
    <recommendedName>
        <fullName evidence="3">F-box domain-containing protein</fullName>
    </recommendedName>
</protein>
<organism evidence="1 2">
    <name type="scientific">Tetrapyrgos nigripes</name>
    <dbReference type="NCBI Taxonomy" id="182062"/>
    <lineage>
        <taxon>Eukaryota</taxon>
        <taxon>Fungi</taxon>
        <taxon>Dikarya</taxon>
        <taxon>Basidiomycota</taxon>
        <taxon>Agaricomycotina</taxon>
        <taxon>Agaricomycetes</taxon>
        <taxon>Agaricomycetidae</taxon>
        <taxon>Agaricales</taxon>
        <taxon>Marasmiineae</taxon>
        <taxon>Marasmiaceae</taxon>
        <taxon>Tetrapyrgos</taxon>
    </lineage>
</organism>
<dbReference type="PANTHER" id="PTHR13318">
    <property type="entry name" value="PARTNER OF PAIRED, ISOFORM B-RELATED"/>
    <property type="match status" value="1"/>
</dbReference>
<sequence>MAGAALPIELFQDIFHHLVEVKRCYVNGILQNYPSGRLDKNSSKDLLSCALSCRAFSRPAMRVLWHVSELGPLVKLLPGFQIVNGCYAIDSELHDVTLERFDFYCTLVKTLVISRSDQLHTSVETALVDARPRPLPSLTNVYCFASHFLSTKMFMLSPFLKSAHFADCSSGDLKDYLSSIKDEAPMLSLLCAHTFDVYKNSEVESFALTVFLPAEVIDRIFRSVISQWSRTLVNLRLQLSLQYRESVPMLDALSPLFSLDRIETFSLRYLRTGTPAFFTETLVFRICDAWPNLSKLAMETHRFDERPIAPPLKTFSERLPKLKEISISLDFLHVPVIGHDTQHNEPPSLPISSQNHRLESITLLTDKQNTKRKLVTHILNLHRPINSDLSSERFETGYCGGRRLNQLLEMSLPIELYEDIFYHLIQVMAVDVRGILPDSFYLYLVEDSRKDLLSCSLTCKAFFRPAIRILWTAIHLQWLVKLLPGYKVVDGCDYSVPRHEDAGYEATDDCYVVKDAELNDVSLERFDLYRAYVQRIFISNPLHPSVGTALVNARPRPLPSLNRVYCYTPRFLSAKMFMLSPFLKSAHFHSCSREDLKVYLSAVKDEAPLLSELRVELDQPESGTFLEFGDVTQLQDLQVLDIGGAYAFGATEMQEVPHSTALKKLGLGADRYSRHIFTLLDVYKNSEVDSFALQGSLLSAEDIDRIFCLVISQSSRTLVNLRLQLFLGYQELASVSQDPLLDALSTLFSLDRIETFTLRYTTAGFPASFSETLVSKIYDAWPNLTKLGMEIFQYNGGPIAPPLDTFSKRLPKLKKISISLDFLHVPVIGHDTQHNEPPTLPISSQSHRLENITLWVESDVAYRNFLANGFTSLAYHLDTAFPHLERVSIRRLEWETWEGDGYHTAASGSQEAVCSEVVIVFPCDAFLSHTSPVVWNGTFSRFAVLESITIGVQTGTAYRDLRTYGYHLDTAFPHLKHVFIMQVTTHVYAEWLSAHLTIDVLHAQSKKDLLSCALTCRAFFDPAIRVLWHTVELLPLLKLLPGFQSQGGNYVLAGQLDEASMERVYSIYFAKVRRLILQDIHEGFAIRDSVYAALAHLLPVPLPHLTHVYCSIPLRTEFHGMMFMLSPHLRSVALSDKSGSSHFAAKYLHQIPILESLAIKQGLDAGYDLERISQMRNLRVLHLSLLECDPLQTLVHLDRLEDLFIEILLSKIEVSMVHAARPNCLKRLETSFCSAPVLFELYQESPLESLTLSRFQGEPEFSTTFPSIPTQWSRTLTTLIAKQHGVIAIDAPHPFSTISQPLCNLEQLRVVKLVNFQEQFYVVDDDISNIAHAWPSLVELEIDAYTPAANTQRFPTVASLYTLSRRCPNLESVTIPFGVTNADALTPPSQSNVSNPVSSSGGFNHKLKRISFDVLSVYGKSRLEDKSAVLAYHLHSAFPYLREVQFRRVGRVPEPWKEVQEILKHCQRVRRQQEKLL</sequence>
<dbReference type="OrthoDB" id="2841072at2759"/>
<evidence type="ECO:0008006" key="3">
    <source>
        <dbReference type="Google" id="ProtNLM"/>
    </source>
</evidence>
<dbReference type="GO" id="GO:0019005">
    <property type="term" value="C:SCF ubiquitin ligase complex"/>
    <property type="evidence" value="ECO:0007669"/>
    <property type="project" value="TreeGrafter"/>
</dbReference>
<reference evidence="1 2" key="1">
    <citation type="journal article" date="2020" name="ISME J.">
        <title>Uncovering the hidden diversity of litter-decomposition mechanisms in mushroom-forming fungi.</title>
        <authorList>
            <person name="Floudas D."/>
            <person name="Bentzer J."/>
            <person name="Ahren D."/>
            <person name="Johansson T."/>
            <person name="Persson P."/>
            <person name="Tunlid A."/>
        </authorList>
    </citation>
    <scope>NUCLEOTIDE SEQUENCE [LARGE SCALE GENOMIC DNA]</scope>
    <source>
        <strain evidence="1 2">CBS 291.85</strain>
    </source>
</reference>
<comment type="caution">
    <text evidence="1">The sequence shown here is derived from an EMBL/GenBank/DDBJ whole genome shotgun (WGS) entry which is preliminary data.</text>
</comment>
<dbReference type="EMBL" id="JAACJM010000182">
    <property type="protein sequence ID" value="KAF5339705.1"/>
    <property type="molecule type" value="Genomic_DNA"/>
</dbReference>
<evidence type="ECO:0000313" key="1">
    <source>
        <dbReference type="EMBL" id="KAF5339705.1"/>
    </source>
</evidence>
<dbReference type="Proteomes" id="UP000559256">
    <property type="component" value="Unassembled WGS sequence"/>
</dbReference>